<accession>A0A6J5VB34</accession>
<sequence length="97" mass="10790">MGTHEILKVSRLPTRLQFSAHRHSYAHQDQGPGHHLAKYPPAEFALDTQLGRRAQSVPFSFLVKAWVPGPKDPNPLPKPDTAQDTHLPTLPKQPSSN</sequence>
<dbReference type="AlphaFoldDB" id="A0A6J5VB34"/>
<dbReference type="EMBL" id="CAEKDK010000007">
    <property type="protein sequence ID" value="CAB4286269.1"/>
    <property type="molecule type" value="Genomic_DNA"/>
</dbReference>
<dbReference type="Proteomes" id="UP000507222">
    <property type="component" value="Unassembled WGS sequence"/>
</dbReference>
<feature type="compositionally biased region" description="Polar residues" evidence="1">
    <location>
        <begin position="82"/>
        <end position="97"/>
    </location>
</feature>
<evidence type="ECO:0000313" key="2">
    <source>
        <dbReference type="EMBL" id="CAB4286269.1"/>
    </source>
</evidence>
<feature type="region of interest" description="Disordered" evidence="1">
    <location>
        <begin position="68"/>
        <end position="97"/>
    </location>
</feature>
<proteinExistence type="predicted"/>
<gene>
    <name evidence="2" type="ORF">CURHAP_LOCUS43257</name>
</gene>
<organism evidence="2 3">
    <name type="scientific">Prunus armeniaca</name>
    <name type="common">Apricot</name>
    <name type="synonym">Armeniaca vulgaris</name>
    <dbReference type="NCBI Taxonomy" id="36596"/>
    <lineage>
        <taxon>Eukaryota</taxon>
        <taxon>Viridiplantae</taxon>
        <taxon>Streptophyta</taxon>
        <taxon>Embryophyta</taxon>
        <taxon>Tracheophyta</taxon>
        <taxon>Spermatophyta</taxon>
        <taxon>Magnoliopsida</taxon>
        <taxon>eudicotyledons</taxon>
        <taxon>Gunneridae</taxon>
        <taxon>Pentapetalae</taxon>
        <taxon>rosids</taxon>
        <taxon>fabids</taxon>
        <taxon>Rosales</taxon>
        <taxon>Rosaceae</taxon>
        <taxon>Amygdaloideae</taxon>
        <taxon>Amygdaleae</taxon>
        <taxon>Prunus</taxon>
    </lineage>
</organism>
<evidence type="ECO:0000256" key="1">
    <source>
        <dbReference type="SAM" id="MobiDB-lite"/>
    </source>
</evidence>
<evidence type="ECO:0000313" key="3">
    <source>
        <dbReference type="Proteomes" id="UP000507222"/>
    </source>
</evidence>
<name>A0A6J5VB34_PRUAR</name>
<protein>
    <submittedName>
        <fullName evidence="2">Uncharacterized protein</fullName>
    </submittedName>
</protein>
<reference evidence="2 3" key="1">
    <citation type="submission" date="2020-05" db="EMBL/GenBank/DDBJ databases">
        <authorList>
            <person name="Campoy J."/>
            <person name="Schneeberger K."/>
            <person name="Spophaly S."/>
        </authorList>
    </citation>
    <scope>NUCLEOTIDE SEQUENCE [LARGE SCALE GENOMIC DNA]</scope>
    <source>
        <strain evidence="2">PruArmRojPasFocal</strain>
    </source>
</reference>